<keyword evidence="3" id="KW-1185">Reference proteome</keyword>
<feature type="compositionally biased region" description="Basic and acidic residues" evidence="1">
    <location>
        <begin position="267"/>
        <end position="279"/>
    </location>
</feature>
<feature type="compositionally biased region" description="Polar residues" evidence="1">
    <location>
        <begin position="424"/>
        <end position="434"/>
    </location>
</feature>
<feature type="region of interest" description="Disordered" evidence="1">
    <location>
        <begin position="122"/>
        <end position="179"/>
    </location>
</feature>
<organism evidence="2 3">
    <name type="scientific">Blattamonas nauphoetae</name>
    <dbReference type="NCBI Taxonomy" id="2049346"/>
    <lineage>
        <taxon>Eukaryota</taxon>
        <taxon>Metamonada</taxon>
        <taxon>Preaxostyla</taxon>
        <taxon>Oxymonadida</taxon>
        <taxon>Blattamonas</taxon>
    </lineage>
</organism>
<comment type="caution">
    <text evidence="2">The sequence shown here is derived from an EMBL/GenBank/DDBJ whole genome shotgun (WGS) entry which is preliminary data.</text>
</comment>
<evidence type="ECO:0000256" key="1">
    <source>
        <dbReference type="SAM" id="MobiDB-lite"/>
    </source>
</evidence>
<name>A0ABQ9YHU7_9EUKA</name>
<feature type="compositionally biased region" description="Polar residues" evidence="1">
    <location>
        <begin position="162"/>
        <end position="179"/>
    </location>
</feature>
<dbReference type="Proteomes" id="UP001281761">
    <property type="component" value="Unassembled WGS sequence"/>
</dbReference>
<protein>
    <submittedName>
        <fullName evidence="2">Uncharacterized protein</fullName>
    </submittedName>
</protein>
<evidence type="ECO:0000313" key="3">
    <source>
        <dbReference type="Proteomes" id="UP001281761"/>
    </source>
</evidence>
<gene>
    <name evidence="2" type="ORF">BLNAU_1849</name>
</gene>
<accession>A0ABQ9YHU7</accession>
<proteinExistence type="predicted"/>
<feature type="compositionally biased region" description="Pro residues" evidence="1">
    <location>
        <begin position="138"/>
        <end position="148"/>
    </location>
</feature>
<feature type="region of interest" description="Disordered" evidence="1">
    <location>
        <begin position="242"/>
        <end position="291"/>
    </location>
</feature>
<feature type="region of interest" description="Disordered" evidence="1">
    <location>
        <begin position="393"/>
        <end position="434"/>
    </location>
</feature>
<evidence type="ECO:0000313" key="2">
    <source>
        <dbReference type="EMBL" id="KAK2963315.1"/>
    </source>
</evidence>
<feature type="compositionally biased region" description="Polar residues" evidence="1">
    <location>
        <begin position="122"/>
        <end position="133"/>
    </location>
</feature>
<reference evidence="2 3" key="1">
    <citation type="journal article" date="2022" name="bioRxiv">
        <title>Genomics of Preaxostyla Flagellates Illuminates Evolutionary Transitions and the Path Towards Mitochondrial Loss.</title>
        <authorList>
            <person name="Novak L.V.F."/>
            <person name="Treitli S.C."/>
            <person name="Pyrih J."/>
            <person name="Halakuc P."/>
            <person name="Pipaliya S.V."/>
            <person name="Vacek V."/>
            <person name="Brzon O."/>
            <person name="Soukal P."/>
            <person name="Eme L."/>
            <person name="Dacks J.B."/>
            <person name="Karnkowska A."/>
            <person name="Elias M."/>
            <person name="Hampl V."/>
        </authorList>
    </citation>
    <scope>NUCLEOTIDE SEQUENCE [LARGE SCALE GENOMIC DNA]</scope>
    <source>
        <strain evidence="2">NAU3</strain>
        <tissue evidence="2">Gut</tissue>
    </source>
</reference>
<feature type="compositionally biased region" description="Pro residues" evidence="1">
    <location>
        <begin position="242"/>
        <end position="252"/>
    </location>
</feature>
<feature type="compositionally biased region" description="Polar residues" evidence="1">
    <location>
        <begin position="256"/>
        <end position="265"/>
    </location>
</feature>
<sequence>MADNPKPQDVFKLPDSMKLDPNASLNIGSSSTFSLPGRSFDDNLSMNSMAYMTNFFPVGSGSTTTDFDSISFSFLKRDGPDNNSISAPIPTLFDVNSLSNMSMFPSTFSTLDQRSFSSYYAPSLQGQPHTITNADLPASPPPSPPHSTSPPRERRGNVIPFTEQNRPSPQSKPLGNGTASFSMPFSPYVPFTLNKSTALPGSAQQPLFMSNFSSGDKPAMPMTTLQLPKQPHTFPPMVPFPSAPFPHPPPLPHTILNRQHSQSPHTPRIEDENVEDKDSPSPTSRRFPSAHTIPVLAPPSFTIPTKAAKKIPKTGSDLLDIRFLFLSDSTPYLPREGKLHVQYGRVSIILQLLCPPEDDIWAEKSRCKPFRLIISNPTIKEVKVFRAGSESERRKTDWVKGGRKKGRKKPQNPTLLEDDDDTLRSSTPAFQSHMSPTSLTETLFASPCPPSLNAYDVLIRTNSVPPIQLGHPVPNRNWTWENVPTITGVQSHSFGHTYFVRIEEKKGKLEKALMNLKARMDNNDYKIDLSELELEAV</sequence>
<feature type="compositionally biased region" description="Basic residues" evidence="1">
    <location>
        <begin position="401"/>
        <end position="410"/>
    </location>
</feature>
<dbReference type="EMBL" id="JARBJD010000007">
    <property type="protein sequence ID" value="KAK2963315.1"/>
    <property type="molecule type" value="Genomic_DNA"/>
</dbReference>